<name>A0A6H5HCR0_9HEMI</name>
<protein>
    <submittedName>
        <fullName evidence="1">Uncharacterized protein</fullName>
    </submittedName>
</protein>
<dbReference type="EMBL" id="CADCXU010026886">
    <property type="protein sequence ID" value="CAB0013591.1"/>
    <property type="molecule type" value="Genomic_DNA"/>
</dbReference>
<evidence type="ECO:0000313" key="2">
    <source>
        <dbReference type="Proteomes" id="UP000479000"/>
    </source>
</evidence>
<gene>
    <name evidence="1" type="ORF">NTEN_LOCUS18192</name>
</gene>
<sequence length="50" mass="5692">MISLQLEGPNKVTSRRLPLCMILIRGTSENGFSAHQGKEFHFFDRSTLQV</sequence>
<dbReference type="Proteomes" id="UP000479000">
    <property type="component" value="Unassembled WGS sequence"/>
</dbReference>
<proteinExistence type="predicted"/>
<accession>A0A6H5HCR0</accession>
<keyword evidence="2" id="KW-1185">Reference proteome</keyword>
<feature type="non-terminal residue" evidence="1">
    <location>
        <position position="50"/>
    </location>
</feature>
<evidence type="ECO:0000313" key="1">
    <source>
        <dbReference type="EMBL" id="CAB0013591.1"/>
    </source>
</evidence>
<reference evidence="1 2" key="1">
    <citation type="submission" date="2020-02" db="EMBL/GenBank/DDBJ databases">
        <authorList>
            <person name="Ferguson B K."/>
        </authorList>
    </citation>
    <scope>NUCLEOTIDE SEQUENCE [LARGE SCALE GENOMIC DNA]</scope>
</reference>
<dbReference type="AlphaFoldDB" id="A0A6H5HCR0"/>
<organism evidence="1 2">
    <name type="scientific">Nesidiocoris tenuis</name>
    <dbReference type="NCBI Taxonomy" id="355587"/>
    <lineage>
        <taxon>Eukaryota</taxon>
        <taxon>Metazoa</taxon>
        <taxon>Ecdysozoa</taxon>
        <taxon>Arthropoda</taxon>
        <taxon>Hexapoda</taxon>
        <taxon>Insecta</taxon>
        <taxon>Pterygota</taxon>
        <taxon>Neoptera</taxon>
        <taxon>Paraneoptera</taxon>
        <taxon>Hemiptera</taxon>
        <taxon>Heteroptera</taxon>
        <taxon>Panheteroptera</taxon>
        <taxon>Cimicomorpha</taxon>
        <taxon>Miridae</taxon>
        <taxon>Dicyphina</taxon>
        <taxon>Nesidiocoris</taxon>
    </lineage>
</organism>